<evidence type="ECO:0000313" key="1">
    <source>
        <dbReference type="EMBL" id="JAH24915.1"/>
    </source>
</evidence>
<proteinExistence type="predicted"/>
<reference evidence="1" key="2">
    <citation type="journal article" date="2015" name="Fish Shellfish Immunol.">
        <title>Early steps in the European eel (Anguilla anguilla)-Vibrio vulnificus interaction in the gills: Role of the RtxA13 toxin.</title>
        <authorList>
            <person name="Callol A."/>
            <person name="Pajuelo D."/>
            <person name="Ebbesson L."/>
            <person name="Teles M."/>
            <person name="MacKenzie S."/>
            <person name="Amaro C."/>
        </authorList>
    </citation>
    <scope>NUCLEOTIDE SEQUENCE</scope>
</reference>
<dbReference type="AlphaFoldDB" id="A0A0E9R8W5"/>
<sequence>MPRETRQVLNLATFKMRLWENGLVLL</sequence>
<dbReference type="EMBL" id="GBXM01083662">
    <property type="protein sequence ID" value="JAH24915.1"/>
    <property type="molecule type" value="Transcribed_RNA"/>
</dbReference>
<reference evidence="1" key="1">
    <citation type="submission" date="2014-11" db="EMBL/GenBank/DDBJ databases">
        <authorList>
            <person name="Amaro Gonzalez C."/>
        </authorList>
    </citation>
    <scope>NUCLEOTIDE SEQUENCE</scope>
</reference>
<protein>
    <submittedName>
        <fullName evidence="1">Uncharacterized protein</fullName>
    </submittedName>
</protein>
<name>A0A0E9R8W5_ANGAN</name>
<accession>A0A0E9R8W5</accession>
<organism evidence="1">
    <name type="scientific">Anguilla anguilla</name>
    <name type="common">European freshwater eel</name>
    <name type="synonym">Muraena anguilla</name>
    <dbReference type="NCBI Taxonomy" id="7936"/>
    <lineage>
        <taxon>Eukaryota</taxon>
        <taxon>Metazoa</taxon>
        <taxon>Chordata</taxon>
        <taxon>Craniata</taxon>
        <taxon>Vertebrata</taxon>
        <taxon>Euteleostomi</taxon>
        <taxon>Actinopterygii</taxon>
        <taxon>Neopterygii</taxon>
        <taxon>Teleostei</taxon>
        <taxon>Anguilliformes</taxon>
        <taxon>Anguillidae</taxon>
        <taxon>Anguilla</taxon>
    </lineage>
</organism>